<comment type="caution">
    <text evidence="1">The sequence shown here is derived from an EMBL/GenBank/DDBJ whole genome shotgun (WGS) entry which is preliminary data.</text>
</comment>
<dbReference type="Proteomes" id="UP000030856">
    <property type="component" value="Unassembled WGS sequence"/>
</dbReference>
<evidence type="ECO:0000313" key="1">
    <source>
        <dbReference type="EMBL" id="KHF24711.1"/>
    </source>
</evidence>
<dbReference type="EMBL" id="JRAA01000002">
    <property type="protein sequence ID" value="KHF24711.1"/>
    <property type="molecule type" value="Genomic_DNA"/>
</dbReference>
<reference evidence="2 4" key="2">
    <citation type="submission" date="2016-11" db="EMBL/GenBank/DDBJ databases">
        <title>Mixed transmission modes and dynamic genome evolution in an obligate animal-bacterial symbiosis.</title>
        <authorList>
            <person name="Russell S.L."/>
            <person name="Corbett-Detig R.B."/>
            <person name="Cavanaugh C.M."/>
        </authorList>
    </citation>
    <scope>NUCLEOTIDE SEQUENCE [LARGE SCALE GENOMIC DNA]</scope>
    <source>
        <strain evidence="2">MA-KB16</strain>
    </source>
</reference>
<dbReference type="RefSeq" id="WP_052132125.1">
    <property type="nucleotide sequence ID" value="NZ_JRAA01000002.1"/>
</dbReference>
<gene>
    <name evidence="2" type="ORF">BOV88_08200</name>
    <name evidence="1" type="ORF">JV46_07830</name>
</gene>
<keyword evidence="3" id="KW-1185">Reference proteome</keyword>
<dbReference type="STRING" id="2340.JV46_07830"/>
<evidence type="ECO:0000313" key="2">
    <source>
        <dbReference type="EMBL" id="OOY34737.1"/>
    </source>
</evidence>
<proteinExistence type="predicted"/>
<name>A0A0B0HB82_SOVGS</name>
<protein>
    <submittedName>
        <fullName evidence="1">Uncharacterized protein</fullName>
    </submittedName>
</protein>
<organism evidence="1 3">
    <name type="scientific">Solemya velum gill symbiont</name>
    <dbReference type="NCBI Taxonomy" id="2340"/>
    <lineage>
        <taxon>Bacteria</taxon>
        <taxon>Pseudomonadati</taxon>
        <taxon>Pseudomonadota</taxon>
        <taxon>Gammaproteobacteria</taxon>
        <taxon>sulfur-oxidizing symbionts</taxon>
    </lineage>
</organism>
<sequence length="99" mass="11366">MKLVQKHILKGTQEFELLDDEVRVRIKAPFKEKEKSVPLSILNPEPVIENSRLNFHSRVKCGPLLSLYLDKPNAKEFNAFVEAVKEKALKEYNAFAGIK</sequence>
<dbReference type="EMBL" id="MPNX01000011">
    <property type="protein sequence ID" value="OOY34737.1"/>
    <property type="molecule type" value="Genomic_DNA"/>
</dbReference>
<evidence type="ECO:0000313" key="3">
    <source>
        <dbReference type="Proteomes" id="UP000030856"/>
    </source>
</evidence>
<accession>A0A0B0HB82</accession>
<dbReference type="Proteomes" id="UP000190962">
    <property type="component" value="Unassembled WGS sequence"/>
</dbReference>
<dbReference type="GeneID" id="86990768"/>
<evidence type="ECO:0000313" key="4">
    <source>
        <dbReference type="Proteomes" id="UP000190962"/>
    </source>
</evidence>
<reference evidence="1 3" key="1">
    <citation type="journal article" date="2014" name="BMC Genomics">
        <title>The genome of the intracellular bacterium of the coastal bivalve, Solemya velum: a blueprint for thriving in and out of symbiosis.</title>
        <authorList>
            <person name="Dmytrenko O."/>
            <person name="Russell S.L."/>
            <person name="Loo W.T."/>
            <person name="Fontanez K.M."/>
            <person name="Liao L."/>
            <person name="Roeselers G."/>
            <person name="Sharma R."/>
            <person name="Stewart F.J."/>
            <person name="Newton I.L."/>
            <person name="Woyke T."/>
            <person name="Wu D."/>
            <person name="Lang J.M."/>
            <person name="Eisen J.A."/>
            <person name="Cavanaugh C.M."/>
        </authorList>
    </citation>
    <scope>NUCLEOTIDE SEQUENCE [LARGE SCALE GENOMIC DNA]</scope>
    <source>
        <strain evidence="1 3">WH</strain>
    </source>
</reference>
<dbReference type="AlphaFoldDB" id="A0A0B0HB82"/>
<dbReference type="OrthoDB" id="5765877at2"/>